<name>A0ABP8D0S9_9ACTN</name>
<evidence type="ECO:0000313" key="1">
    <source>
        <dbReference type="EMBL" id="GAA4245781.1"/>
    </source>
</evidence>
<dbReference type="RefSeq" id="WP_345122590.1">
    <property type="nucleotide sequence ID" value="NZ_BAABAT010000003.1"/>
</dbReference>
<proteinExistence type="predicted"/>
<keyword evidence="2" id="KW-1185">Reference proteome</keyword>
<organism evidence="1 2">
    <name type="scientific">Dactylosporangium darangshiense</name>
    <dbReference type="NCBI Taxonomy" id="579108"/>
    <lineage>
        <taxon>Bacteria</taxon>
        <taxon>Bacillati</taxon>
        <taxon>Actinomycetota</taxon>
        <taxon>Actinomycetes</taxon>
        <taxon>Micromonosporales</taxon>
        <taxon>Micromonosporaceae</taxon>
        <taxon>Dactylosporangium</taxon>
    </lineage>
</organism>
<gene>
    <name evidence="1" type="ORF">GCM10022255_014500</name>
</gene>
<evidence type="ECO:0000313" key="2">
    <source>
        <dbReference type="Proteomes" id="UP001500620"/>
    </source>
</evidence>
<protein>
    <recommendedName>
        <fullName evidence="3">Cytochrome P450</fullName>
    </recommendedName>
</protein>
<dbReference type="SUPFAM" id="SSF48264">
    <property type="entry name" value="Cytochrome P450"/>
    <property type="match status" value="1"/>
</dbReference>
<evidence type="ECO:0008006" key="3">
    <source>
        <dbReference type="Google" id="ProtNLM"/>
    </source>
</evidence>
<dbReference type="InterPro" id="IPR017972">
    <property type="entry name" value="Cyt_P450_CS"/>
</dbReference>
<dbReference type="InterPro" id="IPR036396">
    <property type="entry name" value="Cyt_P450_sf"/>
</dbReference>
<sequence>MRTVSAEVLEDPAYLVPEAPAAASGIGWLRSAVSRFRNGDTHARRRAIVEELLAAIDPEELRAAYEGHPVARLSQKLGVADADLEAVTGDVRVAAAAYQTGDTAADDAVERLVAVFGGVHDERTAAHLALLVQACDATAALIERARDRAVASVLQDEPPVRATRRVGPDGEVVLVSLHGAPFGAGPRACPGRAHALALVEGALR</sequence>
<reference evidence="2" key="1">
    <citation type="journal article" date="2019" name="Int. J. Syst. Evol. Microbiol.">
        <title>The Global Catalogue of Microorganisms (GCM) 10K type strain sequencing project: providing services to taxonomists for standard genome sequencing and annotation.</title>
        <authorList>
            <consortium name="The Broad Institute Genomics Platform"/>
            <consortium name="The Broad Institute Genome Sequencing Center for Infectious Disease"/>
            <person name="Wu L."/>
            <person name="Ma J."/>
        </authorList>
    </citation>
    <scope>NUCLEOTIDE SEQUENCE [LARGE SCALE GENOMIC DNA]</scope>
    <source>
        <strain evidence="2">JCM 17441</strain>
    </source>
</reference>
<accession>A0ABP8D0S9</accession>
<dbReference type="PROSITE" id="PS00086">
    <property type="entry name" value="CYTOCHROME_P450"/>
    <property type="match status" value="1"/>
</dbReference>
<dbReference type="Proteomes" id="UP001500620">
    <property type="component" value="Unassembled WGS sequence"/>
</dbReference>
<comment type="caution">
    <text evidence="1">The sequence shown here is derived from an EMBL/GenBank/DDBJ whole genome shotgun (WGS) entry which is preliminary data.</text>
</comment>
<dbReference type="EMBL" id="BAABAT010000003">
    <property type="protein sequence ID" value="GAA4245781.1"/>
    <property type="molecule type" value="Genomic_DNA"/>
</dbReference>